<accession>A0AAD9QQF1</accession>
<name>A0AAD9QQF1_ACRCE</name>
<dbReference type="PANTHER" id="PTHR33050:SF7">
    <property type="entry name" value="RIBONUCLEASE H"/>
    <property type="match status" value="1"/>
</dbReference>
<proteinExistence type="predicted"/>
<feature type="region of interest" description="Disordered" evidence="1">
    <location>
        <begin position="163"/>
        <end position="218"/>
    </location>
</feature>
<gene>
    <name evidence="2" type="ORF">P5673_010756</name>
</gene>
<evidence type="ECO:0000313" key="2">
    <source>
        <dbReference type="EMBL" id="KAK2565627.1"/>
    </source>
</evidence>
<feature type="compositionally biased region" description="Polar residues" evidence="1">
    <location>
        <begin position="190"/>
        <end position="217"/>
    </location>
</feature>
<dbReference type="CDD" id="cd09275">
    <property type="entry name" value="RNase_HI_RT_DIRS1"/>
    <property type="match status" value="1"/>
</dbReference>
<dbReference type="Proteomes" id="UP001249851">
    <property type="component" value="Unassembled WGS sequence"/>
</dbReference>
<keyword evidence="3" id="KW-1185">Reference proteome</keyword>
<dbReference type="AlphaFoldDB" id="A0AAD9QQF1"/>
<dbReference type="InterPro" id="IPR043502">
    <property type="entry name" value="DNA/RNA_pol_sf"/>
</dbReference>
<dbReference type="SUPFAM" id="SSF56672">
    <property type="entry name" value="DNA/RNA polymerases"/>
    <property type="match status" value="1"/>
</dbReference>
<organism evidence="2 3">
    <name type="scientific">Acropora cervicornis</name>
    <name type="common">Staghorn coral</name>
    <dbReference type="NCBI Taxonomy" id="6130"/>
    <lineage>
        <taxon>Eukaryota</taxon>
        <taxon>Metazoa</taxon>
        <taxon>Cnidaria</taxon>
        <taxon>Anthozoa</taxon>
        <taxon>Hexacorallia</taxon>
        <taxon>Scleractinia</taxon>
        <taxon>Astrocoeniina</taxon>
        <taxon>Acroporidae</taxon>
        <taxon>Acropora</taxon>
    </lineage>
</organism>
<dbReference type="EMBL" id="JARQWQ010000019">
    <property type="protein sequence ID" value="KAK2565627.1"/>
    <property type="molecule type" value="Genomic_DNA"/>
</dbReference>
<sequence>MDEACSATNILLIAPATRKLDHRAIRLTPNDTKFDQTFPAFKRNLDEKEAATQSQLKKLKTETKASSSFNFKGNKVQYEFDSSLLEVIDDVVDKISRGNLSAANSELERVKSLIAKRYKLVRFADKSPAGWTVIEEYESDELADDSEDEKKLRSAERRALVKIREEKRKHASNCSNSTATHPKPIEGPSTGLSTGSSFSPNQPFFRMQSSRGRQPQSADKCFSCGQRGLWANSSVCPSRFRGSVPAVPAVPNSKMAETLTPVDLTRNFPESSDSLDSYFIASADYHDDTPIVKVKGNLKLNVACWEHLGAYRFIRDTTVDGYKIPFIYTPPSAHFTNNRSSILYSDFVAQAISDLLATVVRPLVRYWRLQAFRIAVYLDDGLGVYPSFADCFSQSLAVKSDLFHVGFVANTQKSIWAPVQSFFGLGYRWDLKDNFLTVPEDKIDKLLASIDNALSQSSLPARQLASVTGSIISNMLVFGNVCKLMTKSLHRALGRREGWESRVGLDHAARKELEFWKSNVSQLNSRCFADATRRSSRIVYSDASAVGCAAFIAIDMPVSHKNWDSLQMKQSSTLRELHCVGFALKSFAHLLSGCFVKWFTESQAVSLIVDSGSMKEHLHQLAVDIFHTAKEKNIEIEVEWIPRSLNEKANYLSKIIDFDDWTVKDCYFHAVNSYWGPCSVDCFASYKNHKIPRFYSKFFNPGSLGVDSLAFNWAGETCWLMPPVSLVKNVICHVCFCRCRGILVVPYWPSAPF</sequence>
<protein>
    <submittedName>
        <fullName evidence="2">Uncharacterized protein</fullName>
    </submittedName>
</protein>
<evidence type="ECO:0000313" key="3">
    <source>
        <dbReference type="Proteomes" id="UP001249851"/>
    </source>
</evidence>
<dbReference type="PANTHER" id="PTHR33050">
    <property type="entry name" value="REVERSE TRANSCRIPTASE DOMAIN-CONTAINING PROTEIN"/>
    <property type="match status" value="1"/>
</dbReference>
<reference evidence="2" key="2">
    <citation type="journal article" date="2023" name="Science">
        <title>Genomic signatures of disease resistance in endangered staghorn corals.</title>
        <authorList>
            <person name="Vollmer S.V."/>
            <person name="Selwyn J.D."/>
            <person name="Despard B.A."/>
            <person name="Roesel C.L."/>
        </authorList>
    </citation>
    <scope>NUCLEOTIDE SEQUENCE</scope>
    <source>
        <strain evidence="2">K2</strain>
    </source>
</reference>
<dbReference type="InterPro" id="IPR052055">
    <property type="entry name" value="Hepadnavirus_pol/RT"/>
</dbReference>
<comment type="caution">
    <text evidence="2">The sequence shown here is derived from an EMBL/GenBank/DDBJ whole genome shotgun (WGS) entry which is preliminary data.</text>
</comment>
<reference evidence="2" key="1">
    <citation type="journal article" date="2023" name="G3 (Bethesda)">
        <title>Whole genome assembly and annotation of the endangered Caribbean coral Acropora cervicornis.</title>
        <authorList>
            <person name="Selwyn J.D."/>
            <person name="Vollmer S.V."/>
        </authorList>
    </citation>
    <scope>NUCLEOTIDE SEQUENCE</scope>
    <source>
        <strain evidence="2">K2</strain>
    </source>
</reference>
<evidence type="ECO:0000256" key="1">
    <source>
        <dbReference type="SAM" id="MobiDB-lite"/>
    </source>
</evidence>